<dbReference type="AlphaFoldDB" id="A0A161LXZ6"/>
<evidence type="ECO:0000313" key="13">
    <source>
        <dbReference type="EMBL" id="GAT76870.1"/>
    </source>
</evidence>
<dbReference type="Gene3D" id="3.90.45.10">
    <property type="entry name" value="Peptide deformylase"/>
    <property type="match status" value="1"/>
</dbReference>
<dbReference type="InterPro" id="IPR036895">
    <property type="entry name" value="Uracil-DNA_glycosylase-like_sf"/>
</dbReference>
<sequence>MSTLSLVTIPDHRLSLCSEEVTEVTQEIKKLVDDMFEVMHTNNGIGLAAVQVGIHKRIFVADVPVDYKDHETIKTDGYKSHGGPYCMINPKIVDMSQEKVKMQEGCLSVPDCLEYVMRPKYVTMQYLDYNGNKCIIKAQGWLARCLEHELDHLNGIVFLKYLSKFKRDLILNLKSGNNDVEEYNMERSSLKEDAEAYYLLKAQSAAEQCSTLEELRSAIEYFDGCDIKNLATNTVFSDGNPTAKMMLIGEAPGANEDIHGIPFCGTSGMLLNKMLEAIGFNRNTVYISNSVFWRPPGNRRPTDFEIAVCRPFVEKHIALVMPKMLVLVGSTACYAILDSKNPISKLRGRFHMYNNRFLQHSITTGIIFHPSYLLRQPMQKRIAWEDLKQIRDCFNTL</sequence>
<organism evidence="13 14">
    <name type="scientific">Ehrlichia ruminantium</name>
    <name type="common">heartwater rickettsia</name>
    <name type="synonym">Cowdria ruminantium</name>
    <dbReference type="NCBI Taxonomy" id="779"/>
    <lineage>
        <taxon>Bacteria</taxon>
        <taxon>Pseudomonadati</taxon>
        <taxon>Pseudomonadota</taxon>
        <taxon>Alphaproteobacteria</taxon>
        <taxon>Rickettsiales</taxon>
        <taxon>Anaplasmataceae</taxon>
        <taxon>Ehrlichia</taxon>
    </lineage>
</organism>
<comment type="similarity">
    <text evidence="2">Belongs to the uracil-DNA glycosylase (UDG) superfamily. Type 4 (UDGa) family.</text>
</comment>
<feature type="active site" evidence="11">
    <location>
        <position position="149"/>
    </location>
</feature>
<evidence type="ECO:0000256" key="9">
    <source>
        <dbReference type="ARBA" id="ARBA00023014"/>
    </source>
</evidence>
<keyword evidence="7 11" id="KW-0378">Hydrolase</keyword>
<feature type="domain" description="Uracil-DNA glycosylase-like" evidence="12">
    <location>
        <begin position="236"/>
        <end position="388"/>
    </location>
</feature>
<dbReference type="NCBIfam" id="NF001159">
    <property type="entry name" value="PRK00150.1-3"/>
    <property type="match status" value="1"/>
</dbReference>
<dbReference type="PANTHER" id="PTHR33693">
    <property type="entry name" value="TYPE-5 URACIL-DNA GLYCOSYLASE"/>
    <property type="match status" value="1"/>
</dbReference>
<dbReference type="InterPro" id="IPR051536">
    <property type="entry name" value="UDG_Type-4/5"/>
</dbReference>
<dbReference type="CDD" id="cd00487">
    <property type="entry name" value="Pep_deformylase"/>
    <property type="match status" value="1"/>
</dbReference>
<keyword evidence="11" id="KW-0648">Protein biosynthesis</keyword>
<evidence type="ECO:0000256" key="6">
    <source>
        <dbReference type="ARBA" id="ARBA00022763"/>
    </source>
</evidence>
<feature type="binding site" evidence="11">
    <location>
        <position position="106"/>
    </location>
    <ligand>
        <name>Fe cation</name>
        <dbReference type="ChEBI" id="CHEBI:24875"/>
    </ligand>
</feature>
<evidence type="ECO:0000256" key="4">
    <source>
        <dbReference type="ARBA" id="ARBA00022485"/>
    </source>
</evidence>
<dbReference type="SMART" id="SM00986">
    <property type="entry name" value="UDG"/>
    <property type="match status" value="1"/>
</dbReference>
<dbReference type="InterPro" id="IPR005122">
    <property type="entry name" value="Uracil-DNA_glycosylase-like"/>
</dbReference>
<keyword evidence="8 11" id="KW-0408">Iron</keyword>
<comment type="catalytic activity">
    <reaction evidence="11">
        <text>N-terminal N-formyl-L-methionyl-[peptide] + H2O = N-terminal L-methionyl-[peptide] + formate</text>
        <dbReference type="Rhea" id="RHEA:24420"/>
        <dbReference type="Rhea" id="RHEA-COMP:10639"/>
        <dbReference type="Rhea" id="RHEA-COMP:10640"/>
        <dbReference type="ChEBI" id="CHEBI:15377"/>
        <dbReference type="ChEBI" id="CHEBI:15740"/>
        <dbReference type="ChEBI" id="CHEBI:49298"/>
        <dbReference type="ChEBI" id="CHEBI:64731"/>
        <dbReference type="EC" id="3.5.1.88"/>
    </reaction>
</comment>
<dbReference type="GO" id="GO:0006281">
    <property type="term" value="P:DNA repair"/>
    <property type="evidence" value="ECO:0007669"/>
    <property type="project" value="UniProtKB-KW"/>
</dbReference>
<dbReference type="Pfam" id="PF01327">
    <property type="entry name" value="Pep_deformylase"/>
    <property type="match status" value="1"/>
</dbReference>
<evidence type="ECO:0000259" key="12">
    <source>
        <dbReference type="SMART" id="SM00986"/>
    </source>
</evidence>
<dbReference type="EMBL" id="BDDL01000009">
    <property type="protein sequence ID" value="GAT76870.1"/>
    <property type="molecule type" value="Genomic_DNA"/>
</dbReference>
<dbReference type="SUPFAM" id="SSF56420">
    <property type="entry name" value="Peptide deformylase"/>
    <property type="match status" value="1"/>
</dbReference>
<dbReference type="GO" id="GO:0051539">
    <property type="term" value="F:4 iron, 4 sulfur cluster binding"/>
    <property type="evidence" value="ECO:0007669"/>
    <property type="project" value="UniProtKB-KW"/>
</dbReference>
<dbReference type="SUPFAM" id="SSF52141">
    <property type="entry name" value="Uracil-DNA glycosylase-like"/>
    <property type="match status" value="1"/>
</dbReference>
<dbReference type="GO" id="GO:0006412">
    <property type="term" value="P:translation"/>
    <property type="evidence" value="ECO:0007669"/>
    <property type="project" value="UniProtKB-UniRule"/>
</dbReference>
<dbReference type="CDD" id="cd10030">
    <property type="entry name" value="UDG-F4_TTUDGA_SPO1dp_like"/>
    <property type="match status" value="1"/>
</dbReference>
<evidence type="ECO:0000256" key="8">
    <source>
        <dbReference type="ARBA" id="ARBA00023004"/>
    </source>
</evidence>
<evidence type="ECO:0000256" key="10">
    <source>
        <dbReference type="ARBA" id="ARBA00023204"/>
    </source>
</evidence>
<dbReference type="NCBIfam" id="TIGR00758">
    <property type="entry name" value="UDG_fam4"/>
    <property type="match status" value="1"/>
</dbReference>
<gene>
    <name evidence="11" type="primary">def</name>
    <name evidence="13" type="ORF">EHRUM2_00660</name>
</gene>
<evidence type="ECO:0000256" key="5">
    <source>
        <dbReference type="ARBA" id="ARBA00022723"/>
    </source>
</evidence>
<comment type="catalytic activity">
    <reaction evidence="1">
        <text>Hydrolyzes single-stranded DNA or mismatched double-stranded DNA and polynucleotides, releasing free uracil.</text>
        <dbReference type="EC" id="3.2.2.27"/>
    </reaction>
</comment>
<comment type="function">
    <text evidence="11">Removes the formyl group from the N-terminal Met of newly synthesized proteins. Requires at least a dipeptide for an efficient rate of reaction. N-terminal L-methionine is a prerequisite for activity but the enzyme has broad specificity at other positions.</text>
</comment>
<evidence type="ECO:0000313" key="14">
    <source>
        <dbReference type="Proteomes" id="UP000092677"/>
    </source>
</evidence>
<proteinExistence type="inferred from homology"/>
<accession>A0A161LXZ6</accession>
<keyword evidence="10" id="KW-0234">DNA repair</keyword>
<reference evidence="14" key="1">
    <citation type="submission" date="2016-05" db="EMBL/GenBank/DDBJ databases">
        <title>Draft genome sequences of four strains of Ehrlichia ruminantium, a tick-borne pathogen of ruminants, isolated from Zimbabwe, The Gambia and Ghana.</title>
        <authorList>
            <person name="Nakao R."/>
            <person name="Jongejan F."/>
            <person name="Sugimoto C."/>
        </authorList>
    </citation>
    <scope>NUCLEOTIDE SEQUENCE [LARGE SCALE GENOMIC DNA]</scope>
    <source>
        <strain evidence="14">Kerr Seringe</strain>
    </source>
</reference>
<dbReference type="Pfam" id="PF03167">
    <property type="entry name" value="UDG"/>
    <property type="match status" value="1"/>
</dbReference>
<dbReference type="InterPro" id="IPR023635">
    <property type="entry name" value="Peptide_deformylase"/>
</dbReference>
<dbReference type="HAMAP" id="MF_00163">
    <property type="entry name" value="Pep_deformylase"/>
    <property type="match status" value="1"/>
</dbReference>
<keyword evidence="9" id="KW-0411">Iron-sulfur</keyword>
<comment type="similarity">
    <text evidence="3 11">Belongs to the polypeptide deformylase family.</text>
</comment>
<dbReference type="SMART" id="SM00987">
    <property type="entry name" value="UreE_C"/>
    <property type="match status" value="1"/>
</dbReference>
<dbReference type="GO" id="GO:0046872">
    <property type="term" value="F:metal ion binding"/>
    <property type="evidence" value="ECO:0007669"/>
    <property type="project" value="UniProtKB-KW"/>
</dbReference>
<feature type="binding site" evidence="11">
    <location>
        <position position="152"/>
    </location>
    <ligand>
        <name>Fe cation</name>
        <dbReference type="ChEBI" id="CHEBI:24875"/>
    </ligand>
</feature>
<dbReference type="STRING" id="779.GCA_002019755_00059"/>
<dbReference type="PANTHER" id="PTHR33693:SF1">
    <property type="entry name" value="TYPE-4 URACIL-DNA GLYCOSYLASE"/>
    <property type="match status" value="1"/>
</dbReference>
<evidence type="ECO:0000256" key="2">
    <source>
        <dbReference type="ARBA" id="ARBA00006521"/>
    </source>
</evidence>
<feature type="binding site" evidence="11">
    <location>
        <position position="148"/>
    </location>
    <ligand>
        <name>Fe cation</name>
        <dbReference type="ChEBI" id="CHEBI:24875"/>
    </ligand>
</feature>
<dbReference type="EC" id="3.5.1.88" evidence="11"/>
<dbReference type="InterPro" id="IPR005273">
    <property type="entry name" value="Ura-DNA_glyco_family4"/>
</dbReference>
<dbReference type="InterPro" id="IPR036821">
    <property type="entry name" value="Peptide_deformylase_sf"/>
</dbReference>
<dbReference type="GO" id="GO:0042586">
    <property type="term" value="F:peptide deformylase activity"/>
    <property type="evidence" value="ECO:0007669"/>
    <property type="project" value="UniProtKB-UniRule"/>
</dbReference>
<protein>
    <recommendedName>
        <fullName evidence="11">Peptide deformylase</fullName>
        <shortName evidence="11">PDF</shortName>
        <ecNumber evidence="11">3.5.1.88</ecNumber>
    </recommendedName>
    <alternativeName>
        <fullName evidence="11">Polypeptide deformylase</fullName>
    </alternativeName>
</protein>
<evidence type="ECO:0000256" key="11">
    <source>
        <dbReference type="HAMAP-Rule" id="MF_00163"/>
    </source>
</evidence>
<evidence type="ECO:0000256" key="7">
    <source>
        <dbReference type="ARBA" id="ARBA00022801"/>
    </source>
</evidence>
<dbReference type="RefSeq" id="WP_081289599.1">
    <property type="nucleotide sequence ID" value="NZ_BDDL01000009.1"/>
</dbReference>
<evidence type="ECO:0000256" key="1">
    <source>
        <dbReference type="ARBA" id="ARBA00001400"/>
    </source>
</evidence>
<keyword evidence="4" id="KW-0004">4Fe-4S</keyword>
<comment type="caution">
    <text evidence="13">The sequence shown here is derived from an EMBL/GenBank/DDBJ whole genome shotgun (WGS) entry which is preliminary data.</text>
</comment>
<dbReference type="GO" id="GO:0004844">
    <property type="term" value="F:uracil DNA N-glycosylase activity"/>
    <property type="evidence" value="ECO:0007669"/>
    <property type="project" value="UniProtKB-EC"/>
</dbReference>
<evidence type="ECO:0000256" key="3">
    <source>
        <dbReference type="ARBA" id="ARBA00010759"/>
    </source>
</evidence>
<keyword evidence="5 11" id="KW-0479">Metal-binding</keyword>
<name>A0A161LXZ6_EHRRU</name>
<dbReference type="PRINTS" id="PR01576">
    <property type="entry name" value="PDEFORMYLASE"/>
</dbReference>
<dbReference type="Gene3D" id="3.40.470.10">
    <property type="entry name" value="Uracil-DNA glycosylase-like domain"/>
    <property type="match status" value="1"/>
</dbReference>
<dbReference type="NCBIfam" id="TIGR00079">
    <property type="entry name" value="pept_deformyl"/>
    <property type="match status" value="1"/>
</dbReference>
<comment type="cofactor">
    <cofactor evidence="11">
        <name>Fe(2+)</name>
        <dbReference type="ChEBI" id="CHEBI:29033"/>
    </cofactor>
    <text evidence="11">Binds 1 Fe(2+) ion.</text>
</comment>
<dbReference type="Proteomes" id="UP000092677">
    <property type="component" value="Unassembled WGS sequence"/>
</dbReference>
<keyword evidence="6" id="KW-0227">DNA damage</keyword>